<dbReference type="PANTHER" id="PTHR13696">
    <property type="entry name" value="P-LOOP CONTAINING NUCLEOSIDE TRIPHOSPHATE HYDROLASE"/>
    <property type="match status" value="1"/>
</dbReference>
<name>A0A0U5BQF2_XANCI</name>
<dbReference type="KEGG" id="xcu:J159_00097"/>
<sequence length="269" mass="29453">MRANHSLKQLVEAVMLTLTVGNQKGGVGKSTFSVHLAFRAAERGYRVLLADIDEGDISEVFAEIEEGDNTEYLKASHLFTGEIDGRRPRQVHERIALIEADVDVLDVDDMPLEVISQPRASLGQLAADYDICIIDTPPNLQRRMLGALAASHAVVSPFNISPFSFARMPKLQATIAGVKSEYNPDLRHLGFLPNMVNSKSVNEIEALPELREAYGELIFDEAIIARACVATALAQGRAVWHHARSGNQRAAAKEMRQACDAVLARLGLN</sequence>
<dbReference type="KEGG" id="xcm:J164_00096"/>
<dbReference type="KEGG" id="xcw:J162_00096"/>
<evidence type="ECO:0000259" key="1">
    <source>
        <dbReference type="Pfam" id="PF13614"/>
    </source>
</evidence>
<organism evidence="2 3">
    <name type="scientific">Xanthomonas citri pv. citri</name>
    <dbReference type="NCBI Taxonomy" id="611301"/>
    <lineage>
        <taxon>Bacteria</taxon>
        <taxon>Pseudomonadati</taxon>
        <taxon>Pseudomonadota</taxon>
        <taxon>Gammaproteobacteria</taxon>
        <taxon>Lysobacterales</taxon>
        <taxon>Lysobacteraceae</taxon>
        <taxon>Xanthomonas</taxon>
    </lineage>
</organism>
<evidence type="ECO:0000313" key="2">
    <source>
        <dbReference type="EMBL" id="CEG15379.1"/>
    </source>
</evidence>
<dbReference type="KEGG" id="xcf:J172_00089"/>
<keyword evidence="3" id="KW-1185">Reference proteome</keyword>
<protein>
    <submittedName>
        <fullName evidence="2">Partition protein A</fullName>
    </submittedName>
</protein>
<dbReference type="CDD" id="cd02042">
    <property type="entry name" value="ParAB_family"/>
    <property type="match status" value="1"/>
</dbReference>
<gene>
    <name evidence="2" type="primary">parA</name>
    <name evidence="2" type="ORF">XAC3562_1930009</name>
</gene>
<dbReference type="Pfam" id="PF13614">
    <property type="entry name" value="AAA_31"/>
    <property type="match status" value="1"/>
</dbReference>
<dbReference type="AlphaFoldDB" id="A0A0U5BQF2"/>
<reference evidence="2 3" key="1">
    <citation type="submission" date="2014-09" db="EMBL/GenBank/DDBJ databases">
        <authorList>
            <person name="Regsiter A."/>
        </authorList>
    </citation>
    <scope>NUCLEOTIDE SEQUENCE [LARGE SCALE GENOMIC DNA]</scope>
</reference>
<dbReference type="PANTHER" id="PTHR13696:SF99">
    <property type="entry name" value="COBYRINIC ACID AC-DIAMIDE SYNTHASE"/>
    <property type="match status" value="1"/>
</dbReference>
<comment type="caution">
    <text evidence="2">The sequence shown here is derived from an EMBL/GenBank/DDBJ whole genome shotgun (WGS) entry which is preliminary data.</text>
</comment>
<dbReference type="Gene3D" id="3.40.50.300">
    <property type="entry name" value="P-loop containing nucleotide triphosphate hydrolases"/>
    <property type="match status" value="1"/>
</dbReference>
<proteinExistence type="predicted"/>
<dbReference type="InterPro" id="IPR050678">
    <property type="entry name" value="DNA_Partitioning_ATPase"/>
</dbReference>
<dbReference type="KEGG" id="xcr:J163_00096"/>
<accession>A0A0U5BQF2</accession>
<dbReference type="Proteomes" id="UP000052230">
    <property type="component" value="Unassembled WGS sequence"/>
</dbReference>
<dbReference type="EMBL" id="CCXZ01000105">
    <property type="protein sequence ID" value="CEG15379.1"/>
    <property type="molecule type" value="Genomic_DNA"/>
</dbReference>
<feature type="domain" description="AAA" evidence="1">
    <location>
        <begin position="17"/>
        <end position="187"/>
    </location>
</feature>
<dbReference type="KEGG" id="xcn:J169_00093"/>
<dbReference type="SUPFAM" id="SSF52540">
    <property type="entry name" value="P-loop containing nucleoside triphosphate hydrolases"/>
    <property type="match status" value="1"/>
</dbReference>
<evidence type="ECO:0000313" key="3">
    <source>
        <dbReference type="Proteomes" id="UP000052230"/>
    </source>
</evidence>
<dbReference type="InterPro" id="IPR025669">
    <property type="entry name" value="AAA_dom"/>
</dbReference>
<dbReference type="InterPro" id="IPR027417">
    <property type="entry name" value="P-loop_NTPase"/>
</dbReference>